<dbReference type="Proteomes" id="UP001647509">
    <property type="component" value="Unassembled WGS sequence"/>
</dbReference>
<accession>A0ACC5U5E1</accession>
<evidence type="ECO:0000313" key="2">
    <source>
        <dbReference type="Proteomes" id="UP001647509"/>
    </source>
</evidence>
<proteinExistence type="predicted"/>
<sequence length="187" mass="21410">MLKKYLLLFSFAVITSTCLSQKCKNETDPFTSVNKTFFNYEFKTVYFEIVDEAVAFEITFSYIGERNFEFNENSEVLFKLENGTILNLKTNRKAIPKLELISYASNSFGAFGGMSMTTSRSQNYSTYSFSFLLSKRELNQLAESKIELIRIPDTDEGKFHDLEPKGETKKKIKAIKKGASCISSYMI</sequence>
<evidence type="ECO:0000313" key="1">
    <source>
        <dbReference type="EMBL" id="MBU2949435.1"/>
    </source>
</evidence>
<protein>
    <submittedName>
        <fullName evidence="1">Uncharacterized protein</fullName>
    </submittedName>
</protein>
<gene>
    <name evidence="1" type="ORF">KO493_01855</name>
</gene>
<organism evidence="1 2">
    <name type="scientific">Pseudotamlana agarivorans</name>
    <dbReference type="NCBI Taxonomy" id="481183"/>
    <lineage>
        <taxon>Bacteria</taxon>
        <taxon>Pseudomonadati</taxon>
        <taxon>Bacteroidota</taxon>
        <taxon>Flavobacteriia</taxon>
        <taxon>Flavobacteriales</taxon>
        <taxon>Flavobacteriaceae</taxon>
        <taxon>Pseudotamlana</taxon>
    </lineage>
</organism>
<keyword evidence="2" id="KW-1185">Reference proteome</keyword>
<reference evidence="1" key="1">
    <citation type="submission" date="2021-05" db="EMBL/GenBank/DDBJ databases">
        <title>Draft genomes of bacteria isolated from model marine particles.</title>
        <authorList>
            <person name="Datta M.S."/>
            <person name="Schwartzman J.A."/>
            <person name="Enke T.N."/>
            <person name="Saavedra J."/>
            <person name="Cermak N."/>
            <person name="Cordero O.X."/>
        </authorList>
    </citation>
    <scope>NUCLEOTIDE SEQUENCE</scope>
    <source>
        <strain evidence="1">I2M19</strain>
    </source>
</reference>
<name>A0ACC5U5E1_9FLAO</name>
<dbReference type="EMBL" id="JAHKPD010000007">
    <property type="protein sequence ID" value="MBU2949435.1"/>
    <property type="molecule type" value="Genomic_DNA"/>
</dbReference>
<comment type="caution">
    <text evidence="1">The sequence shown here is derived from an EMBL/GenBank/DDBJ whole genome shotgun (WGS) entry which is preliminary data.</text>
</comment>